<organism evidence="2 3">
    <name type="scientific">Sphingomonas naasensis</name>
    <dbReference type="NCBI Taxonomy" id="1344951"/>
    <lineage>
        <taxon>Bacteria</taxon>
        <taxon>Pseudomonadati</taxon>
        <taxon>Pseudomonadota</taxon>
        <taxon>Alphaproteobacteria</taxon>
        <taxon>Sphingomonadales</taxon>
        <taxon>Sphingomonadaceae</taxon>
        <taxon>Sphingomonas</taxon>
    </lineage>
</organism>
<dbReference type="Proteomes" id="UP000309848">
    <property type="component" value="Unassembled WGS sequence"/>
</dbReference>
<name>A0A4S1W4X5_9SPHN</name>
<reference evidence="2 3" key="1">
    <citation type="submission" date="2019-04" db="EMBL/GenBank/DDBJ databases">
        <title>Sphingomonas psychrotolerans sp. nov., isolated from soil in the Tianshan Mountains, Xinjiang, China.</title>
        <authorList>
            <person name="Luo Y."/>
            <person name="Sheng H."/>
        </authorList>
    </citation>
    <scope>NUCLEOTIDE SEQUENCE [LARGE SCALE GENOMIC DNA]</scope>
    <source>
        <strain evidence="2 3">KIS18-15</strain>
    </source>
</reference>
<evidence type="ECO:0000313" key="2">
    <source>
        <dbReference type="EMBL" id="TGX37914.1"/>
    </source>
</evidence>
<keyword evidence="3" id="KW-1185">Reference proteome</keyword>
<comment type="caution">
    <text evidence="2">The sequence shown here is derived from an EMBL/GenBank/DDBJ whole genome shotgun (WGS) entry which is preliminary data.</text>
</comment>
<dbReference type="Gene3D" id="1.20.120.520">
    <property type="entry name" value="nmb1532 protein domain like"/>
    <property type="match status" value="1"/>
</dbReference>
<dbReference type="InterPro" id="IPR012312">
    <property type="entry name" value="Hemerythrin-like"/>
</dbReference>
<evidence type="ECO:0000313" key="3">
    <source>
        <dbReference type="Proteomes" id="UP000309848"/>
    </source>
</evidence>
<feature type="domain" description="Hemerythrin-like" evidence="1">
    <location>
        <begin position="15"/>
        <end position="141"/>
    </location>
</feature>
<dbReference type="Pfam" id="PF01814">
    <property type="entry name" value="Hemerythrin"/>
    <property type="match status" value="1"/>
</dbReference>
<dbReference type="AlphaFoldDB" id="A0A4S1W4X5"/>
<accession>A0A4S1W4X5</accession>
<protein>
    <submittedName>
        <fullName evidence="2">Hemerythrin domain-containing protein</fullName>
    </submittedName>
</protein>
<dbReference type="RefSeq" id="WP_135987254.1">
    <property type="nucleotide sequence ID" value="NZ_JAASQM010000001.1"/>
</dbReference>
<proteinExistence type="predicted"/>
<sequence>MLLASPAIRESFGVISELCAEHRALEAHAAQLLEIVAAPVPDAAAVAALRWGLAQALLDHCNREDLLIYDRLLSSGDAIATNIAWRYRQEHGLLGPTFANYIAAWPVGRINREWERFRAETEALMAGLAERIEREEQVLYSHVERIIARRRAAA</sequence>
<gene>
    <name evidence="2" type="ORF">E5A74_19260</name>
</gene>
<dbReference type="OrthoDB" id="7203877at2"/>
<evidence type="ECO:0000259" key="1">
    <source>
        <dbReference type="Pfam" id="PF01814"/>
    </source>
</evidence>
<dbReference type="EMBL" id="SRXU01000011">
    <property type="protein sequence ID" value="TGX37914.1"/>
    <property type="molecule type" value="Genomic_DNA"/>
</dbReference>